<dbReference type="InterPro" id="IPR025241">
    <property type="entry name" value="DUF4190"/>
</dbReference>
<evidence type="ECO:0000259" key="3">
    <source>
        <dbReference type="Pfam" id="PF13828"/>
    </source>
</evidence>
<protein>
    <recommendedName>
        <fullName evidence="5">Zinc-ribbon domain-containing protein</fullName>
    </recommendedName>
</protein>
<evidence type="ECO:0008006" key="5">
    <source>
        <dbReference type="Google" id="ProtNLM"/>
    </source>
</evidence>
<dbReference type="EMBL" id="BART01037601">
    <property type="protein sequence ID" value="GAH09189.1"/>
    <property type="molecule type" value="Genomic_DNA"/>
</dbReference>
<dbReference type="AlphaFoldDB" id="X1DW61"/>
<name>X1DW61_9ZZZZ</name>
<evidence type="ECO:0000256" key="1">
    <source>
        <dbReference type="SAM" id="Phobius"/>
    </source>
</evidence>
<reference evidence="4" key="1">
    <citation type="journal article" date="2014" name="Front. Microbiol.">
        <title>High frequency of phylogenetically diverse reductive dehalogenase-homologous genes in deep subseafloor sedimentary metagenomes.</title>
        <authorList>
            <person name="Kawai M."/>
            <person name="Futagami T."/>
            <person name="Toyoda A."/>
            <person name="Takaki Y."/>
            <person name="Nishi S."/>
            <person name="Hori S."/>
            <person name="Arai W."/>
            <person name="Tsubouchi T."/>
            <person name="Morono Y."/>
            <person name="Uchiyama I."/>
            <person name="Ito T."/>
            <person name="Fujiyama A."/>
            <person name="Inagaki F."/>
            <person name="Takami H."/>
        </authorList>
    </citation>
    <scope>NUCLEOTIDE SEQUENCE</scope>
    <source>
        <strain evidence="4">Expedition CK06-06</strain>
    </source>
</reference>
<organism evidence="4">
    <name type="scientific">marine sediment metagenome</name>
    <dbReference type="NCBI Taxonomy" id="412755"/>
    <lineage>
        <taxon>unclassified sequences</taxon>
        <taxon>metagenomes</taxon>
        <taxon>ecological metagenomes</taxon>
    </lineage>
</organism>
<comment type="caution">
    <text evidence="4">The sequence shown here is derived from an EMBL/GenBank/DDBJ whole genome shotgun (WGS) entry which is preliminary data.</text>
</comment>
<dbReference type="Pfam" id="PF13240">
    <property type="entry name" value="Zn_Ribbon_1"/>
    <property type="match status" value="1"/>
</dbReference>
<keyword evidence="1" id="KW-1133">Transmembrane helix</keyword>
<gene>
    <name evidence="4" type="ORF">S01H4_62829</name>
</gene>
<feature type="transmembrane region" description="Helical" evidence="1">
    <location>
        <begin position="41"/>
        <end position="69"/>
    </location>
</feature>
<dbReference type="InterPro" id="IPR026870">
    <property type="entry name" value="Zinc_ribbon_dom"/>
</dbReference>
<feature type="domain" description="DUF4190" evidence="3">
    <location>
        <begin position="41"/>
        <end position="96"/>
    </location>
</feature>
<sequence>MQCPKCGTENPDDVQICSTCGYVLKSDVADKPVAKPKTSRLAIASFVLSFLTTVAYIFAGIPAIILSIISIFRIRRSGGKLKGKPLAIAGIVISILLMSG</sequence>
<feature type="domain" description="Zinc-ribbon" evidence="2">
    <location>
        <begin position="3"/>
        <end position="24"/>
    </location>
</feature>
<feature type="non-terminal residue" evidence="4">
    <location>
        <position position="100"/>
    </location>
</feature>
<accession>X1DW61</accession>
<keyword evidence="1" id="KW-0812">Transmembrane</keyword>
<keyword evidence="1" id="KW-0472">Membrane</keyword>
<dbReference type="Pfam" id="PF13828">
    <property type="entry name" value="DUF4190"/>
    <property type="match status" value="1"/>
</dbReference>
<proteinExistence type="predicted"/>
<evidence type="ECO:0000313" key="4">
    <source>
        <dbReference type="EMBL" id="GAH09189.1"/>
    </source>
</evidence>
<evidence type="ECO:0000259" key="2">
    <source>
        <dbReference type="Pfam" id="PF13240"/>
    </source>
</evidence>